<evidence type="ECO:0000313" key="1">
    <source>
        <dbReference type="EMBL" id="PWA83861.1"/>
    </source>
</evidence>
<proteinExistence type="predicted"/>
<organism evidence="1 2">
    <name type="scientific">Artemisia annua</name>
    <name type="common">Sweet wormwood</name>
    <dbReference type="NCBI Taxonomy" id="35608"/>
    <lineage>
        <taxon>Eukaryota</taxon>
        <taxon>Viridiplantae</taxon>
        <taxon>Streptophyta</taxon>
        <taxon>Embryophyta</taxon>
        <taxon>Tracheophyta</taxon>
        <taxon>Spermatophyta</taxon>
        <taxon>Magnoliopsida</taxon>
        <taxon>eudicotyledons</taxon>
        <taxon>Gunneridae</taxon>
        <taxon>Pentapetalae</taxon>
        <taxon>asterids</taxon>
        <taxon>campanulids</taxon>
        <taxon>Asterales</taxon>
        <taxon>Asteraceae</taxon>
        <taxon>Asteroideae</taxon>
        <taxon>Anthemideae</taxon>
        <taxon>Artemisiinae</taxon>
        <taxon>Artemisia</taxon>
    </lineage>
</organism>
<dbReference type="PANTHER" id="PTHR37698:SF1">
    <property type="entry name" value="PHOTOSYNTHETIC NDH SUBUNIT OF SUBCOMPLEX B 1, CHLOROPLASTIC"/>
    <property type="match status" value="1"/>
</dbReference>
<accession>A0A2U1PDM2</accession>
<keyword evidence="2" id="KW-1185">Reference proteome</keyword>
<dbReference type="GO" id="GO:0009507">
    <property type="term" value="C:chloroplast"/>
    <property type="evidence" value="ECO:0007669"/>
    <property type="project" value="InterPro"/>
</dbReference>
<comment type="caution">
    <text evidence="1">The sequence shown here is derived from an EMBL/GenBank/DDBJ whole genome shotgun (WGS) entry which is preliminary data.</text>
</comment>
<protein>
    <submittedName>
        <fullName evidence="1">Uncharacterized protein</fullName>
    </submittedName>
</protein>
<evidence type="ECO:0000313" key="2">
    <source>
        <dbReference type="Proteomes" id="UP000245207"/>
    </source>
</evidence>
<dbReference type="Proteomes" id="UP000245207">
    <property type="component" value="Unassembled WGS sequence"/>
</dbReference>
<dbReference type="GO" id="GO:0009773">
    <property type="term" value="P:photosynthetic electron transport in photosystem I"/>
    <property type="evidence" value="ECO:0007669"/>
    <property type="project" value="InterPro"/>
</dbReference>
<dbReference type="AlphaFoldDB" id="A0A2U1PDM2"/>
<gene>
    <name evidence="1" type="ORF">CTI12_AA163850</name>
</gene>
<name>A0A2U1PDM2_ARTAN</name>
<dbReference type="GO" id="GO:0010598">
    <property type="term" value="C:NAD(P)H dehydrogenase complex (plastoquinone)"/>
    <property type="evidence" value="ECO:0007669"/>
    <property type="project" value="InterPro"/>
</dbReference>
<reference evidence="1 2" key="1">
    <citation type="journal article" date="2018" name="Mol. Plant">
        <title>The genome of Artemisia annua provides insight into the evolution of Asteraceae family and artemisinin biosynthesis.</title>
        <authorList>
            <person name="Shen Q."/>
            <person name="Zhang L."/>
            <person name="Liao Z."/>
            <person name="Wang S."/>
            <person name="Yan T."/>
            <person name="Shi P."/>
            <person name="Liu M."/>
            <person name="Fu X."/>
            <person name="Pan Q."/>
            <person name="Wang Y."/>
            <person name="Lv Z."/>
            <person name="Lu X."/>
            <person name="Zhang F."/>
            <person name="Jiang W."/>
            <person name="Ma Y."/>
            <person name="Chen M."/>
            <person name="Hao X."/>
            <person name="Li L."/>
            <person name="Tang Y."/>
            <person name="Lv G."/>
            <person name="Zhou Y."/>
            <person name="Sun X."/>
            <person name="Brodelius P.E."/>
            <person name="Rose J.K.C."/>
            <person name="Tang K."/>
        </authorList>
    </citation>
    <scope>NUCLEOTIDE SEQUENCE [LARGE SCALE GENOMIC DNA]</scope>
    <source>
        <strain evidence="2">cv. Huhao1</strain>
        <tissue evidence="1">Leaf</tissue>
    </source>
</reference>
<dbReference type="STRING" id="35608.A0A2U1PDM2"/>
<dbReference type="InterPro" id="IPR044983">
    <property type="entry name" value="PNSB1"/>
</dbReference>
<dbReference type="EMBL" id="PKPP01001294">
    <property type="protein sequence ID" value="PWA83861.1"/>
    <property type="molecule type" value="Genomic_DNA"/>
</dbReference>
<sequence length="108" mass="12563">MSKLQYSWSNKRILSQSQCLKYRWLKSNPECCMLETSSYKSFLLWMLHKLILPYTPKVSIPGRNVPTQVIPPLKVFISRKLKDVVAAKYKNAGVKKGRYIVIHGIESY</sequence>
<dbReference type="PANTHER" id="PTHR37698">
    <property type="entry name" value="PHOTOSYNTHETIC NDH SUBUNIT OF SUBCOMPLEX B 1, CHLOROPLASTIC"/>
    <property type="match status" value="1"/>
</dbReference>